<dbReference type="InParanoid" id="A0A165DRY3"/>
<dbReference type="Proteomes" id="UP000076842">
    <property type="component" value="Unassembled WGS sequence"/>
</dbReference>
<keyword evidence="3" id="KW-1185">Reference proteome</keyword>
<evidence type="ECO:0000256" key="1">
    <source>
        <dbReference type="SAM" id="MobiDB-lite"/>
    </source>
</evidence>
<dbReference type="OrthoDB" id="3270129at2759"/>
<reference evidence="2 3" key="1">
    <citation type="journal article" date="2016" name="Mol. Biol. Evol.">
        <title>Comparative Genomics of Early-Diverging Mushroom-Forming Fungi Provides Insights into the Origins of Lignocellulose Decay Capabilities.</title>
        <authorList>
            <person name="Nagy L.G."/>
            <person name="Riley R."/>
            <person name="Tritt A."/>
            <person name="Adam C."/>
            <person name="Daum C."/>
            <person name="Floudas D."/>
            <person name="Sun H."/>
            <person name="Yadav J.S."/>
            <person name="Pangilinan J."/>
            <person name="Larsson K.H."/>
            <person name="Matsuura K."/>
            <person name="Barry K."/>
            <person name="Labutti K."/>
            <person name="Kuo R."/>
            <person name="Ohm R.A."/>
            <person name="Bhattacharya S.S."/>
            <person name="Shirouzu T."/>
            <person name="Yoshinaga Y."/>
            <person name="Martin F.M."/>
            <person name="Grigoriev I.V."/>
            <person name="Hibbett D.S."/>
        </authorList>
    </citation>
    <scope>NUCLEOTIDE SEQUENCE [LARGE SCALE GENOMIC DNA]</scope>
    <source>
        <strain evidence="2 3">HHB12733</strain>
    </source>
</reference>
<accession>A0A165DRY3</accession>
<sequence length="122" mass="13576">MVMHWSRISAYKVTWARTGSDAWGTGMGADDNLTPEDDPRGDAKRIEDEWSVRSPIILGNRLSDGTIQCTSPLAFEKGDFVDVAFTVEIVKLKRGFVTNLVPEHLVRLASRIQTEPPVACPY</sequence>
<organism evidence="2 3">
    <name type="scientific">Calocera cornea HHB12733</name>
    <dbReference type="NCBI Taxonomy" id="1353952"/>
    <lineage>
        <taxon>Eukaryota</taxon>
        <taxon>Fungi</taxon>
        <taxon>Dikarya</taxon>
        <taxon>Basidiomycota</taxon>
        <taxon>Agaricomycotina</taxon>
        <taxon>Dacrymycetes</taxon>
        <taxon>Dacrymycetales</taxon>
        <taxon>Dacrymycetaceae</taxon>
        <taxon>Calocera</taxon>
    </lineage>
</organism>
<protein>
    <submittedName>
        <fullName evidence="2">Uncharacterized protein</fullName>
    </submittedName>
</protein>
<gene>
    <name evidence="2" type="ORF">CALCODRAFT_511451</name>
</gene>
<evidence type="ECO:0000313" key="2">
    <source>
        <dbReference type="EMBL" id="KZT53415.1"/>
    </source>
</evidence>
<proteinExistence type="predicted"/>
<dbReference type="EMBL" id="KV424038">
    <property type="protein sequence ID" value="KZT53415.1"/>
    <property type="molecule type" value="Genomic_DNA"/>
</dbReference>
<feature type="region of interest" description="Disordered" evidence="1">
    <location>
        <begin position="24"/>
        <end position="43"/>
    </location>
</feature>
<name>A0A165DRY3_9BASI</name>
<dbReference type="AlphaFoldDB" id="A0A165DRY3"/>
<evidence type="ECO:0000313" key="3">
    <source>
        <dbReference type="Proteomes" id="UP000076842"/>
    </source>
</evidence>